<comment type="subunit">
    <text evidence="7">Homodimer.</text>
</comment>
<keyword evidence="5 7" id="KW-0648">Protein biosynthesis</keyword>
<dbReference type="EC" id="6.1.1.22" evidence="7"/>
<dbReference type="InterPro" id="IPR045864">
    <property type="entry name" value="aa-tRNA-synth_II/BPL/LPL"/>
</dbReference>
<proteinExistence type="inferred from homology"/>
<dbReference type="InterPro" id="IPR006195">
    <property type="entry name" value="aa-tRNA-synth_II"/>
</dbReference>
<keyword evidence="7" id="KW-0963">Cytoplasm</keyword>
<dbReference type="GO" id="GO:0005737">
    <property type="term" value="C:cytoplasm"/>
    <property type="evidence" value="ECO:0007669"/>
    <property type="project" value="UniProtKB-SubCell"/>
</dbReference>
<keyword evidence="4 7" id="KW-0067">ATP-binding</keyword>
<comment type="similarity">
    <text evidence="1 7">Belongs to the class-II aminoacyl-tRNA synthetase family.</text>
</comment>
<keyword evidence="3 7" id="KW-0547">Nucleotide-binding</keyword>
<reference evidence="9" key="1">
    <citation type="journal article" date="2020" name="mSystems">
        <title>Genome- and Community-Level Interaction Insights into Carbon Utilization and Element Cycling Functions of Hydrothermarchaeota in Hydrothermal Sediment.</title>
        <authorList>
            <person name="Zhou Z."/>
            <person name="Liu Y."/>
            <person name="Xu W."/>
            <person name="Pan J."/>
            <person name="Luo Z.H."/>
            <person name="Li M."/>
        </authorList>
    </citation>
    <scope>NUCLEOTIDE SEQUENCE [LARGE SCALE GENOMIC DNA]</scope>
    <source>
        <strain evidence="9">SpSt-1233</strain>
    </source>
</reference>
<dbReference type="SUPFAM" id="SSF55681">
    <property type="entry name" value="Class II aaRS and biotin synthetases"/>
    <property type="match status" value="1"/>
</dbReference>
<dbReference type="Proteomes" id="UP000886069">
    <property type="component" value="Unassembled WGS sequence"/>
</dbReference>
<evidence type="ECO:0000256" key="1">
    <source>
        <dbReference type="ARBA" id="ARBA00008226"/>
    </source>
</evidence>
<evidence type="ECO:0000256" key="4">
    <source>
        <dbReference type="ARBA" id="ARBA00022840"/>
    </source>
</evidence>
<dbReference type="InterPro" id="IPR012340">
    <property type="entry name" value="NA-bd_OB-fold"/>
</dbReference>
<evidence type="ECO:0000259" key="8">
    <source>
        <dbReference type="PROSITE" id="PS50862"/>
    </source>
</evidence>
<comment type="caution">
    <text evidence="9">The sequence shown here is derived from an EMBL/GenBank/DDBJ whole genome shotgun (WGS) entry which is preliminary data.</text>
</comment>
<evidence type="ECO:0000313" key="9">
    <source>
        <dbReference type="EMBL" id="HER43425.1"/>
    </source>
</evidence>
<sequence>MNVVEVAGIGEFVGREVTLRGWVYNIRSSGKILFVLLRDGTGVIQSIVERSSIGGELFDAASKLQQESTVEVQGLVRADARAPGGYELGVTGLRVMQIAEDYPITPKEHGSTFLLDHRHLWLRSSRQHAILRIRASLIRFIREFFDNRGFVNLDTPILTPNACEGTTTLFETDYFGDKAYLTQSGQLYNEANAAAFRKVYCFGPTFRAEKSKTRRHLIEFWMVEPEVAFAGLEDIMQLAEDFVVEIVGRTLESHRDLLVDVLERDIAPLERVQPPFPRISYSEAAERLIERETGFVRGGDFGGGDETVLSEDFDRPFFVHRFPAAVKAFYMEPDPDDPALTLSVDLLAPEGYGEIIGGGERIHDLQLLERRIEEHGLPRTAFEWYIDLRRWGTFQHAGFGLGLERTVAYICGLGHLREAIPFPRLINRLSP</sequence>
<keyword evidence="2 7" id="KW-0436">Ligase</keyword>
<evidence type="ECO:0000256" key="7">
    <source>
        <dbReference type="HAMAP-Rule" id="MF_00534"/>
    </source>
</evidence>
<protein>
    <recommendedName>
        <fullName evidence="7">Asparagine--tRNA ligase</fullName>
        <ecNumber evidence="7">6.1.1.22</ecNumber>
    </recommendedName>
    <alternativeName>
        <fullName evidence="7">Asparaginyl-tRNA synthetase</fullName>
        <shortName evidence="7">AsnRS</shortName>
    </alternativeName>
</protein>
<dbReference type="EMBL" id="DSEC01000220">
    <property type="protein sequence ID" value="HER43425.1"/>
    <property type="molecule type" value="Genomic_DNA"/>
</dbReference>
<name>A0A7V2AUD7_UNCEI</name>
<evidence type="ECO:0000256" key="2">
    <source>
        <dbReference type="ARBA" id="ARBA00022598"/>
    </source>
</evidence>
<dbReference type="NCBIfam" id="NF003037">
    <property type="entry name" value="PRK03932.1"/>
    <property type="match status" value="1"/>
</dbReference>
<dbReference type="InterPro" id="IPR004365">
    <property type="entry name" value="NA-bd_OB_tRNA"/>
</dbReference>
<dbReference type="InterPro" id="IPR002312">
    <property type="entry name" value="Asp/Asn-tRNA-synth_IIb"/>
</dbReference>
<gene>
    <name evidence="7" type="primary">asnS</name>
    <name evidence="9" type="ORF">ENO08_03090</name>
</gene>
<organism evidence="9">
    <name type="scientific">Eiseniibacteriota bacterium</name>
    <dbReference type="NCBI Taxonomy" id="2212470"/>
    <lineage>
        <taxon>Bacteria</taxon>
        <taxon>Candidatus Eiseniibacteriota</taxon>
    </lineage>
</organism>
<evidence type="ECO:0000256" key="5">
    <source>
        <dbReference type="ARBA" id="ARBA00022917"/>
    </source>
</evidence>
<dbReference type="AlphaFoldDB" id="A0A7V2AUD7"/>
<dbReference type="Pfam" id="PF01336">
    <property type="entry name" value="tRNA_anti-codon"/>
    <property type="match status" value="1"/>
</dbReference>
<comment type="catalytic activity">
    <reaction evidence="7">
        <text>tRNA(Asn) + L-asparagine + ATP = L-asparaginyl-tRNA(Asn) + AMP + diphosphate + H(+)</text>
        <dbReference type="Rhea" id="RHEA:11180"/>
        <dbReference type="Rhea" id="RHEA-COMP:9659"/>
        <dbReference type="Rhea" id="RHEA-COMP:9674"/>
        <dbReference type="ChEBI" id="CHEBI:15378"/>
        <dbReference type="ChEBI" id="CHEBI:30616"/>
        <dbReference type="ChEBI" id="CHEBI:33019"/>
        <dbReference type="ChEBI" id="CHEBI:58048"/>
        <dbReference type="ChEBI" id="CHEBI:78442"/>
        <dbReference type="ChEBI" id="CHEBI:78515"/>
        <dbReference type="ChEBI" id="CHEBI:456215"/>
        <dbReference type="EC" id="6.1.1.22"/>
    </reaction>
</comment>
<dbReference type="Gene3D" id="2.40.50.140">
    <property type="entry name" value="Nucleic acid-binding proteins"/>
    <property type="match status" value="1"/>
</dbReference>
<dbReference type="Gene3D" id="3.30.930.10">
    <property type="entry name" value="Bira Bifunctional Protein, Domain 2"/>
    <property type="match status" value="1"/>
</dbReference>
<evidence type="ECO:0000256" key="3">
    <source>
        <dbReference type="ARBA" id="ARBA00022741"/>
    </source>
</evidence>
<dbReference type="PANTHER" id="PTHR22594">
    <property type="entry name" value="ASPARTYL/LYSYL-TRNA SYNTHETASE"/>
    <property type="match status" value="1"/>
</dbReference>
<dbReference type="SUPFAM" id="SSF50249">
    <property type="entry name" value="Nucleic acid-binding proteins"/>
    <property type="match status" value="1"/>
</dbReference>
<dbReference type="NCBIfam" id="TIGR00457">
    <property type="entry name" value="asnS"/>
    <property type="match status" value="1"/>
</dbReference>
<accession>A0A7V2AUD7</accession>
<dbReference type="PROSITE" id="PS50862">
    <property type="entry name" value="AA_TRNA_LIGASE_II"/>
    <property type="match status" value="1"/>
</dbReference>
<dbReference type="PRINTS" id="PR01042">
    <property type="entry name" value="TRNASYNTHASP"/>
</dbReference>
<dbReference type="GO" id="GO:0005524">
    <property type="term" value="F:ATP binding"/>
    <property type="evidence" value="ECO:0007669"/>
    <property type="project" value="UniProtKB-UniRule"/>
</dbReference>
<dbReference type="GO" id="GO:0006421">
    <property type="term" value="P:asparaginyl-tRNA aminoacylation"/>
    <property type="evidence" value="ECO:0007669"/>
    <property type="project" value="UniProtKB-UniRule"/>
</dbReference>
<keyword evidence="6 7" id="KW-0030">Aminoacyl-tRNA synthetase</keyword>
<comment type="subcellular location">
    <subcellularLocation>
        <location evidence="7">Cytoplasm</location>
    </subcellularLocation>
</comment>
<dbReference type="PANTHER" id="PTHR22594:SF34">
    <property type="entry name" value="ASPARAGINE--TRNA LIGASE, MITOCHONDRIAL-RELATED"/>
    <property type="match status" value="1"/>
</dbReference>
<dbReference type="HAMAP" id="MF_00534">
    <property type="entry name" value="Asn_tRNA_synth"/>
    <property type="match status" value="1"/>
</dbReference>
<dbReference type="GO" id="GO:0003676">
    <property type="term" value="F:nucleic acid binding"/>
    <property type="evidence" value="ECO:0007669"/>
    <property type="project" value="InterPro"/>
</dbReference>
<dbReference type="GO" id="GO:0004816">
    <property type="term" value="F:asparagine-tRNA ligase activity"/>
    <property type="evidence" value="ECO:0007669"/>
    <property type="project" value="UniProtKB-UniRule"/>
</dbReference>
<dbReference type="Pfam" id="PF00152">
    <property type="entry name" value="tRNA-synt_2"/>
    <property type="match status" value="1"/>
</dbReference>
<dbReference type="InterPro" id="IPR004522">
    <property type="entry name" value="Asn-tRNA-ligase"/>
</dbReference>
<dbReference type="InterPro" id="IPR004364">
    <property type="entry name" value="Aa-tRNA-synt_II"/>
</dbReference>
<feature type="domain" description="Aminoacyl-transfer RNA synthetases class-II family profile" evidence="8">
    <location>
        <begin position="131"/>
        <end position="421"/>
    </location>
</feature>
<evidence type="ECO:0000256" key="6">
    <source>
        <dbReference type="ARBA" id="ARBA00023146"/>
    </source>
</evidence>